<dbReference type="AlphaFoldDB" id="A0A6C0APY6"/>
<protein>
    <submittedName>
        <fullName evidence="2">Uncharacterized protein</fullName>
    </submittedName>
</protein>
<keyword evidence="1" id="KW-0472">Membrane</keyword>
<feature type="transmembrane region" description="Helical" evidence="1">
    <location>
        <begin position="200"/>
        <end position="221"/>
    </location>
</feature>
<name>A0A6C0APY6_9ZZZZ</name>
<feature type="transmembrane region" description="Helical" evidence="1">
    <location>
        <begin position="77"/>
        <end position="96"/>
    </location>
</feature>
<feature type="transmembrane region" description="Helical" evidence="1">
    <location>
        <begin position="166"/>
        <end position="188"/>
    </location>
</feature>
<keyword evidence="1" id="KW-0812">Transmembrane</keyword>
<accession>A0A6C0APY6</accession>
<proteinExistence type="predicted"/>
<dbReference type="EMBL" id="MN740761">
    <property type="protein sequence ID" value="QHS81897.1"/>
    <property type="molecule type" value="Genomic_DNA"/>
</dbReference>
<sequence length="249" mass="28240">MDRKLKRPPSYSDSFLILSGKQTELEPLKSPLLSSSSVFFIEPPLEPSILQSPPDPQIPVSKPHTPAEKWFNRIMSLGVHITLISLFETIFFFHFVSVSEDTGLKTTIDSYVKNILTTCHNWTSEQHVVINDILSVLVNVTQVDKKGRIASSKRNAYNSALQVQSWMYFAGLLSSILICGFIGSHASLRIAYKRILVENLIMVTLLGLYEWTFFETIIYNYENISPPEIDQFVVGQLQTTCNLLTYNNT</sequence>
<reference evidence="2" key="1">
    <citation type="journal article" date="2020" name="Nature">
        <title>Giant virus diversity and host interactions through global metagenomics.</title>
        <authorList>
            <person name="Schulz F."/>
            <person name="Roux S."/>
            <person name="Paez-Espino D."/>
            <person name="Jungbluth S."/>
            <person name="Walsh D.A."/>
            <person name="Denef V.J."/>
            <person name="McMahon K.D."/>
            <person name="Konstantinidis K.T."/>
            <person name="Eloe-Fadrosh E.A."/>
            <person name="Kyrpides N.C."/>
            <person name="Woyke T."/>
        </authorList>
    </citation>
    <scope>NUCLEOTIDE SEQUENCE</scope>
    <source>
        <strain evidence="2">GVMAG-S-1101164-72</strain>
    </source>
</reference>
<evidence type="ECO:0000256" key="1">
    <source>
        <dbReference type="SAM" id="Phobius"/>
    </source>
</evidence>
<organism evidence="2">
    <name type="scientific">viral metagenome</name>
    <dbReference type="NCBI Taxonomy" id="1070528"/>
    <lineage>
        <taxon>unclassified sequences</taxon>
        <taxon>metagenomes</taxon>
        <taxon>organismal metagenomes</taxon>
    </lineage>
</organism>
<keyword evidence="1" id="KW-1133">Transmembrane helix</keyword>
<evidence type="ECO:0000313" key="2">
    <source>
        <dbReference type="EMBL" id="QHS81897.1"/>
    </source>
</evidence>